<evidence type="ECO:0000313" key="2">
    <source>
        <dbReference type="Proteomes" id="UP000006015"/>
    </source>
</evidence>
<comment type="caution">
    <text evidence="1">The sequence shown here is derived from an EMBL/GenBank/DDBJ whole genome shotgun (WGS) entry which is preliminary data.</text>
</comment>
<reference evidence="1 2" key="1">
    <citation type="submission" date="2010-04" db="EMBL/GenBank/DDBJ databases">
        <authorList>
            <person name="Weinstock G."/>
            <person name="Sodergren E."/>
            <person name="Clifton S."/>
            <person name="Fulton L."/>
            <person name="Fulton B."/>
            <person name="Courtney L."/>
            <person name="Fronick C."/>
            <person name="Harrison M."/>
            <person name="Strong C."/>
            <person name="Farmer C."/>
            <person name="Delahaunty K."/>
            <person name="Markovic C."/>
            <person name="Hall O."/>
            <person name="Minx P."/>
            <person name="Tomlinson C."/>
            <person name="Mitreva M."/>
            <person name="Hou S."/>
            <person name="Wollam A."/>
            <person name="Pepin K.H."/>
            <person name="Johnson M."/>
            <person name="Bhonagiri V."/>
            <person name="Zhang X."/>
            <person name="Suruliraj S."/>
            <person name="Warren W."/>
            <person name="Chinwalla A."/>
            <person name="Mardis E.R."/>
            <person name="Wilson R.K."/>
        </authorList>
    </citation>
    <scope>NUCLEOTIDE SEQUENCE [LARGE SCALE GENOMIC DNA]</scope>
    <source>
        <strain evidence="1 2">DSM 20306</strain>
    </source>
</reference>
<dbReference type="Proteomes" id="UP000006015">
    <property type="component" value="Unassembled WGS sequence"/>
</dbReference>
<organism evidence="1 2">
    <name type="scientific">Corynebacterium ammoniagenes DSM 20306</name>
    <dbReference type="NCBI Taxonomy" id="649754"/>
    <lineage>
        <taxon>Bacteria</taxon>
        <taxon>Bacillati</taxon>
        <taxon>Actinomycetota</taxon>
        <taxon>Actinomycetes</taxon>
        <taxon>Mycobacteriales</taxon>
        <taxon>Corynebacteriaceae</taxon>
        <taxon>Corynebacterium</taxon>
    </lineage>
</organism>
<sequence length="40" mass="4468">MLQSLTCQHGYPQLVDASLAPVVPCRLTSKAWTYSKHSCF</sequence>
<gene>
    <name evidence="1" type="ORF">HMPREF0281_01780</name>
</gene>
<protein>
    <submittedName>
        <fullName evidence="1">Uncharacterized protein</fullName>
    </submittedName>
</protein>
<dbReference type="EMBL" id="ADNS01000016">
    <property type="protein sequence ID" value="EFG81033.1"/>
    <property type="molecule type" value="Genomic_DNA"/>
</dbReference>
<keyword evidence="2" id="KW-1185">Reference proteome</keyword>
<proteinExistence type="predicted"/>
<evidence type="ECO:0000313" key="1">
    <source>
        <dbReference type="EMBL" id="EFG81033.1"/>
    </source>
</evidence>
<accession>A0ABP2IBZ2</accession>
<name>A0ABP2IBZ2_CORAM</name>